<dbReference type="Pfam" id="PF07398">
    <property type="entry name" value="MDMPI_C"/>
    <property type="match status" value="1"/>
</dbReference>
<dbReference type="RefSeq" id="WP_184938632.1">
    <property type="nucleotide sequence ID" value="NZ_BAAAWZ010000001.1"/>
</dbReference>
<evidence type="ECO:0000259" key="2">
    <source>
        <dbReference type="Pfam" id="PF11716"/>
    </source>
</evidence>
<dbReference type="EMBL" id="JACHJJ010000002">
    <property type="protein sequence ID" value="MBB5961632.1"/>
    <property type="molecule type" value="Genomic_DNA"/>
</dbReference>
<dbReference type="InterPro" id="IPR036527">
    <property type="entry name" value="SCP2_sterol-bd_dom_sf"/>
</dbReference>
<dbReference type="InterPro" id="IPR034660">
    <property type="entry name" value="DinB/YfiT-like"/>
</dbReference>
<dbReference type="GO" id="GO:0050077">
    <property type="term" value="F:maleylpyruvate isomerase activity"/>
    <property type="evidence" value="ECO:0007669"/>
    <property type="project" value="UniProtKB-EC"/>
</dbReference>
<comment type="caution">
    <text evidence="3">The sequence shown here is derived from an EMBL/GenBank/DDBJ whole genome shotgun (WGS) entry which is preliminary data.</text>
</comment>
<keyword evidence="3" id="KW-0413">Isomerase</keyword>
<keyword evidence="4" id="KW-1185">Reference proteome</keyword>
<sequence>MTPNDLVARVREGHRRLENLLADLADADVRAPSALPGWSRGHVITHLEQNAAAFTRQAEYARRNELVDVYDGGAAGRAAAIEREAGRGAGELRQALAEAHAALEDAWAGTGEDVWGRPVRYRDSTLLDTVYARWREAEVHMADLDLGHRPSEWPLGFCDHLVDFLAPRVPAGTHLTMVADDADRRWSAGSGDPVVLRGNARDLAAWLAGRAPVGPVAAEAGSPPELGPWP</sequence>
<protein>
    <submittedName>
        <fullName evidence="3">Maleylpyruvate isomerase</fullName>
        <ecNumber evidence="3">5.2.1.4</ecNumber>
    </submittedName>
</protein>
<dbReference type="Pfam" id="PF11716">
    <property type="entry name" value="MDMPI_N"/>
    <property type="match status" value="1"/>
</dbReference>
<accession>A0A841CT82</accession>
<dbReference type="AlphaFoldDB" id="A0A841CT82"/>
<dbReference type="SUPFAM" id="SSF55718">
    <property type="entry name" value="SCP-like"/>
    <property type="match status" value="1"/>
</dbReference>
<proteinExistence type="predicted"/>
<feature type="domain" description="Mycothiol-dependent maleylpyruvate isomerase metal-binding" evidence="2">
    <location>
        <begin position="10"/>
        <end position="144"/>
    </location>
</feature>
<evidence type="ECO:0000313" key="3">
    <source>
        <dbReference type="EMBL" id="MBB5961632.1"/>
    </source>
</evidence>
<dbReference type="NCBIfam" id="TIGR03083">
    <property type="entry name" value="maleylpyruvate isomerase family mycothiol-dependent enzyme"/>
    <property type="match status" value="1"/>
</dbReference>
<reference evidence="3 4" key="1">
    <citation type="submission" date="2020-08" db="EMBL/GenBank/DDBJ databases">
        <title>Genomic Encyclopedia of Type Strains, Phase III (KMG-III): the genomes of soil and plant-associated and newly described type strains.</title>
        <authorList>
            <person name="Whitman W."/>
        </authorList>
    </citation>
    <scope>NUCLEOTIDE SEQUENCE [LARGE SCALE GENOMIC DNA]</scope>
    <source>
        <strain evidence="3 4">CECT 3303</strain>
    </source>
</reference>
<dbReference type="InterPro" id="IPR010872">
    <property type="entry name" value="MDMPI_C-term_domain"/>
</dbReference>
<dbReference type="InterPro" id="IPR024344">
    <property type="entry name" value="MDMPI_metal-binding"/>
</dbReference>
<feature type="domain" description="MDMPI C-terminal" evidence="1">
    <location>
        <begin position="152"/>
        <end position="218"/>
    </location>
</feature>
<dbReference type="Proteomes" id="UP000562352">
    <property type="component" value="Unassembled WGS sequence"/>
</dbReference>
<dbReference type="Gene3D" id="3.30.1050.20">
    <property type="match status" value="1"/>
</dbReference>
<dbReference type="InterPro" id="IPR017517">
    <property type="entry name" value="Maleyloyr_isom"/>
</dbReference>
<dbReference type="GO" id="GO:0046872">
    <property type="term" value="F:metal ion binding"/>
    <property type="evidence" value="ECO:0007669"/>
    <property type="project" value="InterPro"/>
</dbReference>
<evidence type="ECO:0000259" key="1">
    <source>
        <dbReference type="Pfam" id="PF07398"/>
    </source>
</evidence>
<keyword evidence="3" id="KW-0670">Pyruvate</keyword>
<organism evidence="3 4">
    <name type="scientific">Planomonospora venezuelensis</name>
    <dbReference type="NCBI Taxonomy" id="1999"/>
    <lineage>
        <taxon>Bacteria</taxon>
        <taxon>Bacillati</taxon>
        <taxon>Actinomycetota</taxon>
        <taxon>Actinomycetes</taxon>
        <taxon>Streptosporangiales</taxon>
        <taxon>Streptosporangiaceae</taxon>
        <taxon>Planomonospora</taxon>
    </lineage>
</organism>
<dbReference type="SUPFAM" id="SSF109854">
    <property type="entry name" value="DinB/YfiT-like putative metalloenzymes"/>
    <property type="match status" value="1"/>
</dbReference>
<name>A0A841CT82_PLAVE</name>
<dbReference type="EC" id="5.2.1.4" evidence="3"/>
<dbReference type="Gene3D" id="1.20.120.450">
    <property type="entry name" value="dinb family like domain"/>
    <property type="match status" value="1"/>
</dbReference>
<gene>
    <name evidence="3" type="ORF">FHS22_000889</name>
</gene>
<evidence type="ECO:0000313" key="4">
    <source>
        <dbReference type="Proteomes" id="UP000562352"/>
    </source>
</evidence>